<evidence type="ECO:0000256" key="1">
    <source>
        <dbReference type="SAM" id="MobiDB-lite"/>
    </source>
</evidence>
<evidence type="ECO:0000313" key="3">
    <source>
        <dbReference type="Proteomes" id="UP001159427"/>
    </source>
</evidence>
<name>A0ABN8SFW3_9CNID</name>
<evidence type="ECO:0000313" key="2">
    <source>
        <dbReference type="EMBL" id="CAH3189869.1"/>
    </source>
</evidence>
<dbReference type="EMBL" id="CALNXI010002671">
    <property type="protein sequence ID" value="CAH3189869.1"/>
    <property type="molecule type" value="Genomic_DNA"/>
</dbReference>
<gene>
    <name evidence="2" type="ORF">PEVE_00019833</name>
</gene>
<proteinExistence type="predicted"/>
<keyword evidence="3" id="KW-1185">Reference proteome</keyword>
<accession>A0ABN8SFW3</accession>
<feature type="region of interest" description="Disordered" evidence="1">
    <location>
        <begin position="118"/>
        <end position="138"/>
    </location>
</feature>
<dbReference type="Proteomes" id="UP001159427">
    <property type="component" value="Unassembled WGS sequence"/>
</dbReference>
<comment type="caution">
    <text evidence="2">The sequence shown here is derived from an EMBL/GenBank/DDBJ whole genome shotgun (WGS) entry which is preliminary data.</text>
</comment>
<feature type="compositionally biased region" description="Polar residues" evidence="1">
    <location>
        <begin position="126"/>
        <end position="136"/>
    </location>
</feature>
<organism evidence="2 3">
    <name type="scientific">Porites evermanni</name>
    <dbReference type="NCBI Taxonomy" id="104178"/>
    <lineage>
        <taxon>Eukaryota</taxon>
        <taxon>Metazoa</taxon>
        <taxon>Cnidaria</taxon>
        <taxon>Anthozoa</taxon>
        <taxon>Hexacorallia</taxon>
        <taxon>Scleractinia</taxon>
        <taxon>Fungiina</taxon>
        <taxon>Poritidae</taxon>
        <taxon>Porites</taxon>
    </lineage>
</organism>
<protein>
    <submittedName>
        <fullName evidence="2">Uncharacterized protein</fullName>
    </submittedName>
</protein>
<sequence length="154" mass="17545">MAIIQRSLQLTEHASARTATLRFCRIVSKVNKAYSSLGKEDFPEAGEDLFGKGFASRLKKRTETAAELSEAKKVGHQNFLSNPLRVRFFLARGGSWNKGRRGALQGCWQTRTRPYQPRGKCYLPSPSETSSKQQLQPFPALSFQLPKRRLFKRR</sequence>
<reference evidence="2 3" key="1">
    <citation type="submission" date="2022-05" db="EMBL/GenBank/DDBJ databases">
        <authorList>
            <consortium name="Genoscope - CEA"/>
            <person name="William W."/>
        </authorList>
    </citation>
    <scope>NUCLEOTIDE SEQUENCE [LARGE SCALE GENOMIC DNA]</scope>
</reference>